<dbReference type="SUPFAM" id="SSF53335">
    <property type="entry name" value="S-adenosyl-L-methionine-dependent methyltransferases"/>
    <property type="match status" value="1"/>
</dbReference>
<dbReference type="PANTHER" id="PTHR23068:SF25">
    <property type="entry name" value="DNA (CYTOSINE-5)-METHYLTRANSFERASE DRM2"/>
    <property type="match status" value="1"/>
</dbReference>
<keyword evidence="4" id="KW-0949">S-adenosyl-L-methionine</keyword>
<evidence type="ECO:0000256" key="4">
    <source>
        <dbReference type="ARBA" id="ARBA00022691"/>
    </source>
</evidence>
<comment type="caution">
    <text evidence="6">The sequence shown here is derived from an EMBL/GenBank/DDBJ whole genome shotgun (WGS) entry which is preliminary data.</text>
</comment>
<evidence type="ECO:0000313" key="6">
    <source>
        <dbReference type="EMBL" id="CAK0824962.1"/>
    </source>
</evidence>
<feature type="compositionally biased region" description="Pro residues" evidence="5">
    <location>
        <begin position="189"/>
        <end position="199"/>
    </location>
</feature>
<dbReference type="Pfam" id="PF00145">
    <property type="entry name" value="DNA_methylase"/>
    <property type="match status" value="1"/>
</dbReference>
<keyword evidence="3" id="KW-0808">Transferase</keyword>
<name>A0ABN9S090_9DINO</name>
<evidence type="ECO:0000256" key="1">
    <source>
        <dbReference type="ARBA" id="ARBA00011975"/>
    </source>
</evidence>
<dbReference type="EC" id="2.1.1.37" evidence="1"/>
<protein>
    <recommendedName>
        <fullName evidence="1">DNA (cytosine-5-)-methyltransferase</fullName>
        <ecNumber evidence="1">2.1.1.37</ecNumber>
    </recommendedName>
</protein>
<sequence>MAQAAVEDLDGGDEDLWEAPEAVVPAPVEDGPVPIVPLEVAQGKCYCSTGYTAGGLEQCRFAWRALRVSSAEPPLRFVKAEFLFSDDGYWDWRASHPGQPSAVTERPLIHVCSENPCSVVEGPGTCTELIHVADGAELGLTDLRALFVECQEANPEAAWPAARLGPLVAAAAPARPAAVAKAAGRPPAAAGPPRAPPGAAPFDDFLSVGGSSRGPGSELAADEEAAAAGGLGGKLAGARVRFEEGKRAAGDVNLDGFPLGAEAAGEGPVKKRSLGDLLVERAAKLKMAASDAAPRGRIGGDGLGSSDPAAVPRDLATKRAFCRRMAAASPGRLTELSLQQMADFLGSQEGGAAVDATGPIALRYLLTIYLPQHPVKEIGVQTYRELRTLAEAVDLLMQGKAAHACDLIVQRLKALQVATTDGSWAAAKWLELIPPRDEPTAIRSEEGELIRSIQLGEMKLDELSARLASAKTKASAAAPPAPLAAAAGGPPSRAEGSAAPPPWKMSFAEMRKKFPKQPGGTNTQHRLRAFKARAAGVAGPPLATALQCWSDELSFGFGKSIVAVDLAARLVAAVRRHPGSLGHFARSFSMRADTFCGSGGSSNRRVRDALQLPLPSTEEVDRWLAHSSLPKARRCRRRAVAREVSEQAWLYLSVVALNYAFCGRAQEGWRHRPTLSKAQTQVYVHLKSRAAALAEDPLAMVVVPAIDELAGGCGSAYEGETGVKALPCRLCELAPGLPARECAATLDAIDFVDDEVGAWLRRPELALLDQSDWPDPLPRARVNVETEADWEELALHLVSLGIFTTLAESELVRVRGDPVLNGLFAVEKKGAPAPGAARVTRLILNMVPGNSLLKAHVGEAALLAASTSWTSVVIPEGKLLLWSGDDQKGAFFVWRLFGRSEPVVYVTSAVIAMGWSLAVPVFQHIHRRLCRLAPPLGAGLPPDGEWRKDCARPLVEAGSGQDAGWWQVYIDDFDAPEIVEEVLARKLVGTPSDLQLQVRASYERASVSFSAEKAHCRQLRVERMGADVDGVSGRLAVPASKALATAGLCLAAVQRRLVPWRVAMAALGKLVRAFEFRRPLFGVLNSVWTLAASSAQGAYLDAEMVEELLMGVMVLPLAASSLRARIDGVVTSSDASEMGGGVCTSAGLREDVAAALQVPRTVPDQLGIGARLLNVPEDPARPWAAANPRVPARAVRRVLSVLLIGLFDGIGGLAVAFSRLPVRIAAYVAAETDAKARRVARLRWPGVIDWDDVTRVGSETVRDLFEAFGGLVDLVVVAAGSPCQDLSRLNVGGRGLSGRKSSLFHEVPRILALLAAVFRDRLVWFVENVASMSDVNVELISEALQVRPTLVCSSVFVPCRRPRLFWTSWGVAASAPLRLTDRGVYDELVGPGVPLMDLAWEDEGCSWPGRPRCFPTLVCCRPQPSFPSAPRGFATASEAARQRWAADGHRYHVALYEDKNMICTSSFPFLRLPTSEERGRLLGFDVGYTSLATKGSNPQDASDARAFLLGNSFSIHVVAWLCQQLLHRRGALNRELSIEEVSPVRECRATWDQAGAFVTEPGEPDTAEARQLVLHYLSRAEKGGSDVRLDYGVPYRRRGWPRTSLDPFVWKWRVVVSMAWPGRSSTRINVSELQAAASAIRWRARKVAQRGSRFLHLVDSQVVAAIVTKGRSSSRKLQPILKRWMAVVVAADMYPLIGCVVSEDSPADEPVSAETRRRYGRALRALLAHFGTEQAGADALRGDPGDADALVAEYLEGLWASGAGIAAANNTLAGVCFAAPRLRRHLDLSWALLKAWRHHEPASRVLPLTTEAVAAMAGFACAAGAFDVAALLLVGFEGMLRGAEVFALTVGDIVDRGELFVVRISSSKTTAGKDCAEADGRVVPLLQLARAQQCLPNIGRLSSLRRRPVAWRG</sequence>
<gene>
    <name evidence="6" type="ORF">PCOR1329_LOCUS25220</name>
</gene>
<feature type="region of interest" description="Disordered" evidence="5">
    <location>
        <begin position="478"/>
        <end position="502"/>
    </location>
</feature>
<feature type="compositionally biased region" description="Low complexity" evidence="5">
    <location>
        <begin position="478"/>
        <end position="498"/>
    </location>
</feature>
<dbReference type="InterPro" id="IPR001525">
    <property type="entry name" value="C5_MeTfrase"/>
</dbReference>
<dbReference type="Gene3D" id="3.40.50.150">
    <property type="entry name" value="Vaccinia Virus protein VP39"/>
    <property type="match status" value="1"/>
</dbReference>
<feature type="region of interest" description="Disordered" evidence="5">
    <location>
        <begin position="183"/>
        <end position="225"/>
    </location>
</feature>
<keyword evidence="2" id="KW-0489">Methyltransferase</keyword>
<dbReference type="PANTHER" id="PTHR23068">
    <property type="entry name" value="DNA CYTOSINE-5- -METHYLTRANSFERASE 3-RELATED"/>
    <property type="match status" value="1"/>
</dbReference>
<accession>A0ABN9S090</accession>
<evidence type="ECO:0000313" key="7">
    <source>
        <dbReference type="Proteomes" id="UP001189429"/>
    </source>
</evidence>
<evidence type="ECO:0000256" key="5">
    <source>
        <dbReference type="SAM" id="MobiDB-lite"/>
    </source>
</evidence>
<proteinExistence type="predicted"/>
<dbReference type="InterPro" id="IPR050390">
    <property type="entry name" value="C5-Methyltransferase"/>
</dbReference>
<keyword evidence="7" id="KW-1185">Reference proteome</keyword>
<dbReference type="InterPro" id="IPR029063">
    <property type="entry name" value="SAM-dependent_MTases_sf"/>
</dbReference>
<dbReference type="Proteomes" id="UP001189429">
    <property type="component" value="Unassembled WGS sequence"/>
</dbReference>
<dbReference type="EMBL" id="CAUYUJ010008787">
    <property type="protein sequence ID" value="CAK0824962.1"/>
    <property type="molecule type" value="Genomic_DNA"/>
</dbReference>
<evidence type="ECO:0000256" key="3">
    <source>
        <dbReference type="ARBA" id="ARBA00022679"/>
    </source>
</evidence>
<evidence type="ECO:0000256" key="2">
    <source>
        <dbReference type="ARBA" id="ARBA00022603"/>
    </source>
</evidence>
<organism evidence="6 7">
    <name type="scientific">Prorocentrum cordatum</name>
    <dbReference type="NCBI Taxonomy" id="2364126"/>
    <lineage>
        <taxon>Eukaryota</taxon>
        <taxon>Sar</taxon>
        <taxon>Alveolata</taxon>
        <taxon>Dinophyceae</taxon>
        <taxon>Prorocentrales</taxon>
        <taxon>Prorocentraceae</taxon>
        <taxon>Prorocentrum</taxon>
    </lineage>
</organism>
<reference evidence="6" key="1">
    <citation type="submission" date="2023-10" db="EMBL/GenBank/DDBJ databases">
        <authorList>
            <person name="Chen Y."/>
            <person name="Shah S."/>
            <person name="Dougan E. K."/>
            <person name="Thang M."/>
            <person name="Chan C."/>
        </authorList>
    </citation>
    <scope>NUCLEOTIDE SEQUENCE [LARGE SCALE GENOMIC DNA]</scope>
</reference>